<organism evidence="2 3">
    <name type="scientific">Didymodactylos carnosus</name>
    <dbReference type="NCBI Taxonomy" id="1234261"/>
    <lineage>
        <taxon>Eukaryota</taxon>
        <taxon>Metazoa</taxon>
        <taxon>Spiralia</taxon>
        <taxon>Gnathifera</taxon>
        <taxon>Rotifera</taxon>
        <taxon>Eurotatoria</taxon>
        <taxon>Bdelloidea</taxon>
        <taxon>Philodinida</taxon>
        <taxon>Philodinidae</taxon>
        <taxon>Didymodactylos</taxon>
    </lineage>
</organism>
<dbReference type="Proteomes" id="UP000682733">
    <property type="component" value="Unassembled WGS sequence"/>
</dbReference>
<feature type="non-terminal residue" evidence="2">
    <location>
        <position position="1"/>
    </location>
</feature>
<reference evidence="2" key="1">
    <citation type="submission" date="2021-02" db="EMBL/GenBank/DDBJ databases">
        <authorList>
            <person name="Nowell W R."/>
        </authorList>
    </citation>
    <scope>NUCLEOTIDE SEQUENCE</scope>
</reference>
<gene>
    <name evidence="1" type="ORF">OVA965_LOCUS22119</name>
    <name evidence="2" type="ORF">TMI583_LOCUS22834</name>
</gene>
<proteinExistence type="predicted"/>
<evidence type="ECO:0000313" key="1">
    <source>
        <dbReference type="EMBL" id="CAF1161600.1"/>
    </source>
</evidence>
<evidence type="ECO:0000313" key="3">
    <source>
        <dbReference type="Proteomes" id="UP000682733"/>
    </source>
</evidence>
<evidence type="ECO:0000313" key="2">
    <source>
        <dbReference type="EMBL" id="CAF3973330.1"/>
    </source>
</evidence>
<accession>A0A8S2N2R0</accession>
<dbReference type="EMBL" id="CAJNOK010012349">
    <property type="protein sequence ID" value="CAF1161600.1"/>
    <property type="molecule type" value="Genomic_DNA"/>
</dbReference>
<sequence length="155" mass="18109">MSSVGPFRKQFQHMIIHGDQVKEIDVDETDDLVTLQGKIISRFHPQKIDFEVMQAQWWNSNRKRFVDLDPQCWSKYKILQRRLLSDPPVDPSHQAWEIKLVWKFATRSRNVEENMAQTLQQPTMAELDEALQFLDPLSDDLNNYPGETVSPLEGA</sequence>
<dbReference type="AlphaFoldDB" id="A0A8S2N2R0"/>
<comment type="caution">
    <text evidence="2">The sequence shown here is derived from an EMBL/GenBank/DDBJ whole genome shotgun (WGS) entry which is preliminary data.</text>
</comment>
<name>A0A8S2N2R0_9BILA</name>
<dbReference type="EMBL" id="CAJOBA010033873">
    <property type="protein sequence ID" value="CAF3973330.1"/>
    <property type="molecule type" value="Genomic_DNA"/>
</dbReference>
<dbReference type="Proteomes" id="UP000677228">
    <property type="component" value="Unassembled WGS sequence"/>
</dbReference>
<protein>
    <submittedName>
        <fullName evidence="2">Uncharacterized protein</fullName>
    </submittedName>
</protein>